<accession>A0A1I3PLX2</accession>
<evidence type="ECO:0000256" key="1">
    <source>
        <dbReference type="ARBA" id="ARBA00010688"/>
    </source>
</evidence>
<evidence type="ECO:0000313" key="6">
    <source>
        <dbReference type="Proteomes" id="UP000199377"/>
    </source>
</evidence>
<dbReference type="EMBL" id="FOQH01000018">
    <property type="protein sequence ID" value="SFJ22350.1"/>
    <property type="molecule type" value="Genomic_DNA"/>
</dbReference>
<evidence type="ECO:0000256" key="2">
    <source>
        <dbReference type="ARBA" id="ARBA00022679"/>
    </source>
</evidence>
<name>A0A1I3PLX2_9RHOB</name>
<dbReference type="PANTHER" id="PTHR43320:SF3">
    <property type="entry name" value="CARBOHYDRATE KINASE PFKB DOMAIN-CONTAINING PROTEIN"/>
    <property type="match status" value="1"/>
</dbReference>
<protein>
    <submittedName>
        <fullName evidence="5">Sugar or nucleoside kinase, ribokinase family</fullName>
    </submittedName>
</protein>
<gene>
    <name evidence="5" type="ORF">SAMN05216258_11823</name>
</gene>
<dbReference type="PANTHER" id="PTHR43320">
    <property type="entry name" value="SUGAR KINASE"/>
    <property type="match status" value="1"/>
</dbReference>
<keyword evidence="2" id="KW-0808">Transferase</keyword>
<evidence type="ECO:0000259" key="4">
    <source>
        <dbReference type="Pfam" id="PF00294"/>
    </source>
</evidence>
<keyword evidence="3 5" id="KW-0418">Kinase</keyword>
<dbReference type="GO" id="GO:0016301">
    <property type="term" value="F:kinase activity"/>
    <property type="evidence" value="ECO:0007669"/>
    <property type="project" value="UniProtKB-KW"/>
</dbReference>
<keyword evidence="6" id="KW-1185">Reference proteome</keyword>
<dbReference type="Gene3D" id="3.40.1190.20">
    <property type="match status" value="1"/>
</dbReference>
<evidence type="ECO:0000256" key="3">
    <source>
        <dbReference type="ARBA" id="ARBA00022777"/>
    </source>
</evidence>
<dbReference type="InterPro" id="IPR052700">
    <property type="entry name" value="Carb_kinase_PfkB-like"/>
</dbReference>
<dbReference type="InterPro" id="IPR029056">
    <property type="entry name" value="Ribokinase-like"/>
</dbReference>
<organism evidence="5 6">
    <name type="scientific">Albimonas pacifica</name>
    <dbReference type="NCBI Taxonomy" id="1114924"/>
    <lineage>
        <taxon>Bacteria</taxon>
        <taxon>Pseudomonadati</taxon>
        <taxon>Pseudomonadota</taxon>
        <taxon>Alphaproteobacteria</taxon>
        <taxon>Rhodobacterales</taxon>
        <taxon>Paracoccaceae</taxon>
        <taxon>Albimonas</taxon>
    </lineage>
</organism>
<dbReference type="Proteomes" id="UP000199377">
    <property type="component" value="Unassembled WGS sequence"/>
</dbReference>
<feature type="domain" description="Carbohydrate kinase PfkB" evidence="4">
    <location>
        <begin position="56"/>
        <end position="319"/>
    </location>
</feature>
<dbReference type="OrthoDB" id="9813569at2"/>
<sequence length="333" mass="35848">MSEKRFDVVGIGNAMVDVLGRVTDEFLVENGVGKGVMTLIDAERAIELYSKMGPAQEISGGSAANTIAGLGMLGAKAAYVGKIKDDQLGAIFAHDIRSLGVAFDTPMTPRDRLDEETGRCMVLVSPDGERSMNTYLGVSADLGPDDIDEGLMADTRWIYLEGYRFDGMESQEAFRKAVAATKAAGGKVSITLSDPFCIERHRDAFRRMVVEEVDLLFANEHELVSLYQTSTLEDAMDEARKEVEIVACTVGPSGAYVLKGERTVHAPAAPMKRVDATGAGDLFAAGFLYGLTRQRNLLTCGTMGCVCAGEVISHIGARPEENLKDLFARFGLA</sequence>
<dbReference type="STRING" id="1114924.SAMN05216258_11823"/>
<dbReference type="RefSeq" id="WP_092865909.1">
    <property type="nucleotide sequence ID" value="NZ_FOQH01000018.1"/>
</dbReference>
<dbReference type="CDD" id="cd01168">
    <property type="entry name" value="adenosine_kinase"/>
    <property type="match status" value="1"/>
</dbReference>
<reference evidence="5 6" key="1">
    <citation type="submission" date="2016-10" db="EMBL/GenBank/DDBJ databases">
        <authorList>
            <person name="de Groot N.N."/>
        </authorList>
    </citation>
    <scope>NUCLEOTIDE SEQUENCE [LARGE SCALE GENOMIC DNA]</scope>
    <source>
        <strain evidence="5 6">CGMCC 1.11030</strain>
    </source>
</reference>
<dbReference type="AlphaFoldDB" id="A0A1I3PLX2"/>
<evidence type="ECO:0000313" key="5">
    <source>
        <dbReference type="EMBL" id="SFJ22350.1"/>
    </source>
</evidence>
<dbReference type="InterPro" id="IPR011611">
    <property type="entry name" value="PfkB_dom"/>
</dbReference>
<comment type="similarity">
    <text evidence="1">Belongs to the carbohydrate kinase PfkB family.</text>
</comment>
<proteinExistence type="inferred from homology"/>
<dbReference type="SUPFAM" id="SSF53613">
    <property type="entry name" value="Ribokinase-like"/>
    <property type="match status" value="1"/>
</dbReference>
<dbReference type="Pfam" id="PF00294">
    <property type="entry name" value="PfkB"/>
    <property type="match status" value="1"/>
</dbReference>